<dbReference type="PATRIC" id="fig|1239307.3.peg.2503"/>
<dbReference type="SUPFAM" id="SSF51735">
    <property type="entry name" value="NAD(P)-binding Rossmann-fold domains"/>
    <property type="match status" value="1"/>
</dbReference>
<evidence type="ECO:0000256" key="2">
    <source>
        <dbReference type="ARBA" id="ARBA00023002"/>
    </source>
</evidence>
<organism evidence="7 8">
    <name type="scientific">Sodalis praecaptivus</name>
    <dbReference type="NCBI Taxonomy" id="1239307"/>
    <lineage>
        <taxon>Bacteria</taxon>
        <taxon>Pseudomonadati</taxon>
        <taxon>Pseudomonadota</taxon>
        <taxon>Gammaproteobacteria</taxon>
        <taxon>Enterobacterales</taxon>
        <taxon>Bruguierivoracaceae</taxon>
        <taxon>Sodalis</taxon>
    </lineage>
</organism>
<dbReference type="Gene3D" id="3.40.50.720">
    <property type="entry name" value="NAD(P)-binding Rossmann-like Domain"/>
    <property type="match status" value="2"/>
</dbReference>
<keyword evidence="2 4" id="KW-0560">Oxidoreductase</keyword>
<dbReference type="InterPro" id="IPR050223">
    <property type="entry name" value="D-isomer_2-hydroxyacid_DH"/>
</dbReference>
<dbReference type="OrthoDB" id="9805416at2"/>
<dbReference type="GO" id="GO:0030267">
    <property type="term" value="F:glyoxylate reductase (NADPH) activity"/>
    <property type="evidence" value="ECO:0007669"/>
    <property type="project" value="TreeGrafter"/>
</dbReference>
<protein>
    <submittedName>
        <fullName evidence="7">Putative D-isomer specific 2-hydroxyacid dehydrogenase NAD-binding protein</fullName>
    </submittedName>
</protein>
<evidence type="ECO:0000256" key="4">
    <source>
        <dbReference type="RuleBase" id="RU003719"/>
    </source>
</evidence>
<reference evidence="7 8" key="1">
    <citation type="journal article" date="2014" name="Genome Biol. Evol.">
        <title>Genome degeneration and adaptation in a nascent stage of symbiosis.</title>
        <authorList>
            <person name="Oakeson K.F."/>
            <person name="Gil R."/>
            <person name="Clayton A.L."/>
            <person name="Dunn D.M."/>
            <person name="von Niederhausern A.C."/>
            <person name="Hamil C."/>
            <person name="Aoyagi A."/>
            <person name="Duval B."/>
            <person name="Baca A."/>
            <person name="Silva F.J."/>
            <person name="Vallier A."/>
            <person name="Jackson D.G."/>
            <person name="Latorre A."/>
            <person name="Weiss R.B."/>
            <person name="Heddi A."/>
            <person name="Moya A."/>
            <person name="Dale C."/>
        </authorList>
    </citation>
    <scope>NUCLEOTIDE SEQUENCE [LARGE SCALE GENOMIC DNA]</scope>
    <source>
        <strain evidence="7 8">HS1</strain>
    </source>
</reference>
<comment type="similarity">
    <text evidence="4">Belongs to the D-isomer specific 2-hydroxyacid dehydrogenase family.</text>
</comment>
<dbReference type="GO" id="GO:0005829">
    <property type="term" value="C:cytosol"/>
    <property type="evidence" value="ECO:0007669"/>
    <property type="project" value="TreeGrafter"/>
</dbReference>
<evidence type="ECO:0000256" key="1">
    <source>
        <dbReference type="ARBA" id="ARBA00022857"/>
    </source>
</evidence>
<dbReference type="FunFam" id="3.40.50.720:FF:000213">
    <property type="entry name" value="Putative 2-hydroxyacid dehydrogenase"/>
    <property type="match status" value="1"/>
</dbReference>
<dbReference type="AlphaFoldDB" id="W0HYL1"/>
<evidence type="ECO:0000256" key="3">
    <source>
        <dbReference type="ARBA" id="ARBA00023027"/>
    </source>
</evidence>
<dbReference type="SUPFAM" id="SSF52283">
    <property type="entry name" value="Formate/glycerate dehydrogenase catalytic domain-like"/>
    <property type="match status" value="1"/>
</dbReference>
<dbReference type="Pfam" id="PF02826">
    <property type="entry name" value="2-Hacid_dh_C"/>
    <property type="match status" value="1"/>
</dbReference>
<evidence type="ECO:0000313" key="7">
    <source>
        <dbReference type="EMBL" id="AHF77305.1"/>
    </source>
</evidence>
<dbReference type="CDD" id="cd12156">
    <property type="entry name" value="HPPR"/>
    <property type="match status" value="1"/>
</dbReference>
<dbReference type="HOGENOM" id="CLU_019796_1_2_6"/>
<dbReference type="KEGG" id="sod:Sant_2260"/>
<dbReference type="Proteomes" id="UP000019028">
    <property type="component" value="Chromosome"/>
</dbReference>
<dbReference type="EMBL" id="CP006569">
    <property type="protein sequence ID" value="AHF77305.1"/>
    <property type="molecule type" value="Genomic_DNA"/>
</dbReference>
<feature type="domain" description="D-isomer specific 2-hydroxyacid dehydrogenase catalytic" evidence="5">
    <location>
        <begin position="45"/>
        <end position="315"/>
    </location>
</feature>
<evidence type="ECO:0000313" key="8">
    <source>
        <dbReference type="Proteomes" id="UP000019028"/>
    </source>
</evidence>
<evidence type="ECO:0000259" key="5">
    <source>
        <dbReference type="Pfam" id="PF00389"/>
    </source>
</evidence>
<dbReference type="InterPro" id="IPR036291">
    <property type="entry name" value="NAD(P)-bd_dom_sf"/>
</dbReference>
<keyword evidence="8" id="KW-1185">Reference proteome</keyword>
<dbReference type="Pfam" id="PF00389">
    <property type="entry name" value="2-Hacid_dh"/>
    <property type="match status" value="1"/>
</dbReference>
<dbReference type="GO" id="GO:0016618">
    <property type="term" value="F:hydroxypyruvate reductase [NAD(P)H] activity"/>
    <property type="evidence" value="ECO:0007669"/>
    <property type="project" value="TreeGrafter"/>
</dbReference>
<accession>W0HYL1</accession>
<dbReference type="PANTHER" id="PTHR10996">
    <property type="entry name" value="2-HYDROXYACID DEHYDROGENASE-RELATED"/>
    <property type="match status" value="1"/>
</dbReference>
<dbReference type="PANTHER" id="PTHR10996:SF178">
    <property type="entry name" value="2-HYDROXYACID DEHYDROGENASE YGL185C-RELATED"/>
    <property type="match status" value="1"/>
</dbReference>
<proteinExistence type="inferred from homology"/>
<dbReference type="RefSeq" id="WP_025422439.1">
    <property type="nucleotide sequence ID" value="NZ_CP006569.1"/>
</dbReference>
<gene>
    <name evidence="7" type="ORF">Sant_2260</name>
</gene>
<dbReference type="InterPro" id="IPR006140">
    <property type="entry name" value="D-isomer_DH_NAD-bd"/>
</dbReference>
<keyword evidence="3" id="KW-0520">NAD</keyword>
<name>W0HYL1_9GAMM</name>
<dbReference type="InterPro" id="IPR006139">
    <property type="entry name" value="D-isomer_2_OHA_DH_cat_dom"/>
</dbReference>
<evidence type="ECO:0000259" key="6">
    <source>
        <dbReference type="Pfam" id="PF02826"/>
    </source>
</evidence>
<sequence>MTKTLHVLIAAETLPASLLDAVKRTYTVSTGDAARDPAWSATYGAEIDVILTNGVTGVTAELLRRLPKVKLIASNGVGVDKIDLAAARARGIVVTNTPSVLNDCVADHAMALLLDISRRVSEADRYVRAGLWRTRGRFPLGTKIGGKVCGIAGLGNIGRAFAARAAAFGMDIHYYNPHSQPAVPYRRHDSLRSLAAAADYLVLTLPGGDATRHAVEETVLAALGPRGYLINVARGSVVKESALLDALDRQLIAGAALDVFADEPNVPPALLDKANVVLSPHIASATRETMAAMADLVLQNLHAFARGEAVLTPVN</sequence>
<keyword evidence="1" id="KW-0521">NADP</keyword>
<feature type="domain" description="D-isomer specific 2-hydroxyacid dehydrogenase NAD-binding" evidence="6">
    <location>
        <begin position="110"/>
        <end position="283"/>
    </location>
</feature>
<dbReference type="GO" id="GO:0051287">
    <property type="term" value="F:NAD binding"/>
    <property type="evidence" value="ECO:0007669"/>
    <property type="project" value="InterPro"/>
</dbReference>